<feature type="non-terminal residue" evidence="3">
    <location>
        <position position="1"/>
    </location>
</feature>
<dbReference type="EMBL" id="JAGKQM010000012">
    <property type="protein sequence ID" value="KAH0897101.1"/>
    <property type="molecule type" value="Genomic_DNA"/>
</dbReference>
<reference evidence="3 4" key="1">
    <citation type="submission" date="2021-05" db="EMBL/GenBank/DDBJ databases">
        <title>Genome Assembly of Synthetic Allotetraploid Brassica napus Reveals Homoeologous Exchanges between Subgenomes.</title>
        <authorList>
            <person name="Davis J.T."/>
        </authorList>
    </citation>
    <scope>NUCLEOTIDE SEQUENCE [LARGE SCALE GENOMIC DNA]</scope>
    <source>
        <strain evidence="4">cv. Da-Ae</strain>
        <tissue evidence="3">Seedling</tissue>
    </source>
</reference>
<keyword evidence="4" id="KW-1185">Reference proteome</keyword>
<feature type="compositionally biased region" description="Basic residues" evidence="1">
    <location>
        <begin position="67"/>
        <end position="80"/>
    </location>
</feature>
<keyword evidence="2" id="KW-0732">Signal</keyword>
<feature type="signal peptide" evidence="2">
    <location>
        <begin position="1"/>
        <end position="36"/>
    </location>
</feature>
<evidence type="ECO:0000313" key="3">
    <source>
        <dbReference type="EMBL" id="KAH0897101.1"/>
    </source>
</evidence>
<proteinExistence type="predicted"/>
<sequence length="90" mass="9841">LSNHNEKTKNMGPKTSHKVALLFSLLLLILTISSQARVIEAASRKLASGRNIVYTPSSKSCGATHATWKKKKRGPCRRPPRTAPASYQSP</sequence>
<organism evidence="3 4">
    <name type="scientific">Brassica napus</name>
    <name type="common">Rape</name>
    <dbReference type="NCBI Taxonomy" id="3708"/>
    <lineage>
        <taxon>Eukaryota</taxon>
        <taxon>Viridiplantae</taxon>
        <taxon>Streptophyta</taxon>
        <taxon>Embryophyta</taxon>
        <taxon>Tracheophyta</taxon>
        <taxon>Spermatophyta</taxon>
        <taxon>Magnoliopsida</taxon>
        <taxon>eudicotyledons</taxon>
        <taxon>Gunneridae</taxon>
        <taxon>Pentapetalae</taxon>
        <taxon>rosids</taxon>
        <taxon>malvids</taxon>
        <taxon>Brassicales</taxon>
        <taxon>Brassicaceae</taxon>
        <taxon>Brassiceae</taxon>
        <taxon>Brassica</taxon>
    </lineage>
</organism>
<evidence type="ECO:0000256" key="2">
    <source>
        <dbReference type="SAM" id="SignalP"/>
    </source>
</evidence>
<gene>
    <name evidence="3" type="ORF">HID58_046669</name>
</gene>
<feature type="chain" id="PRO_5045475647" evidence="2">
    <location>
        <begin position="37"/>
        <end position="90"/>
    </location>
</feature>
<evidence type="ECO:0000313" key="4">
    <source>
        <dbReference type="Proteomes" id="UP000824890"/>
    </source>
</evidence>
<name>A0ABQ8AX50_BRANA</name>
<protein>
    <submittedName>
        <fullName evidence="3">Uncharacterized protein</fullName>
    </submittedName>
</protein>
<dbReference type="Proteomes" id="UP000824890">
    <property type="component" value="Unassembled WGS sequence"/>
</dbReference>
<accession>A0ABQ8AX50</accession>
<comment type="caution">
    <text evidence="3">The sequence shown here is derived from an EMBL/GenBank/DDBJ whole genome shotgun (WGS) entry which is preliminary data.</text>
</comment>
<evidence type="ECO:0000256" key="1">
    <source>
        <dbReference type="SAM" id="MobiDB-lite"/>
    </source>
</evidence>
<feature type="region of interest" description="Disordered" evidence="1">
    <location>
        <begin position="62"/>
        <end position="90"/>
    </location>
</feature>